<dbReference type="InterPro" id="IPR050463">
    <property type="entry name" value="Gfo/Idh/MocA_oxidrdct_glycsds"/>
</dbReference>
<keyword evidence="1" id="KW-0560">Oxidoreductase</keyword>
<evidence type="ECO:0000313" key="3">
    <source>
        <dbReference type="EMBL" id="SVC60640.1"/>
    </source>
</evidence>
<evidence type="ECO:0000259" key="2">
    <source>
        <dbReference type="Pfam" id="PF01408"/>
    </source>
</evidence>
<feature type="non-terminal residue" evidence="3">
    <location>
        <position position="156"/>
    </location>
</feature>
<dbReference type="GO" id="GO:0016491">
    <property type="term" value="F:oxidoreductase activity"/>
    <property type="evidence" value="ECO:0007669"/>
    <property type="project" value="UniProtKB-KW"/>
</dbReference>
<dbReference type="PANTHER" id="PTHR43818">
    <property type="entry name" value="BCDNA.GH03377"/>
    <property type="match status" value="1"/>
</dbReference>
<reference evidence="3" key="1">
    <citation type="submission" date="2018-05" db="EMBL/GenBank/DDBJ databases">
        <authorList>
            <person name="Lanie J.A."/>
            <person name="Ng W.-L."/>
            <person name="Kazmierczak K.M."/>
            <person name="Andrzejewski T.M."/>
            <person name="Davidsen T.M."/>
            <person name="Wayne K.J."/>
            <person name="Tettelin H."/>
            <person name="Glass J.I."/>
            <person name="Rusch D."/>
            <person name="Podicherti R."/>
            <person name="Tsui H.-C.T."/>
            <person name="Winkler M.E."/>
        </authorList>
    </citation>
    <scope>NUCLEOTIDE SEQUENCE</scope>
</reference>
<dbReference type="Pfam" id="PF01408">
    <property type="entry name" value="GFO_IDH_MocA"/>
    <property type="match status" value="1"/>
</dbReference>
<protein>
    <recommendedName>
        <fullName evidence="2">Gfo/Idh/MocA-like oxidoreductase N-terminal domain-containing protein</fullName>
    </recommendedName>
</protein>
<dbReference type="Gene3D" id="3.30.360.10">
    <property type="entry name" value="Dihydrodipicolinate Reductase, domain 2"/>
    <property type="match status" value="1"/>
</dbReference>
<evidence type="ECO:0000256" key="1">
    <source>
        <dbReference type="ARBA" id="ARBA00023002"/>
    </source>
</evidence>
<dbReference type="InterPro" id="IPR036291">
    <property type="entry name" value="NAD(P)-bd_dom_sf"/>
</dbReference>
<proteinExistence type="predicted"/>
<organism evidence="3">
    <name type="scientific">marine metagenome</name>
    <dbReference type="NCBI Taxonomy" id="408172"/>
    <lineage>
        <taxon>unclassified sequences</taxon>
        <taxon>metagenomes</taxon>
        <taxon>ecological metagenomes</taxon>
    </lineage>
</organism>
<sequence>MRHRVGLVGAGGAGSKRAAAVIACDRSQLVKVCDLNRREALSTAIQADADVVDSWEDVVNDNSIDIVIVSTTHDQLSLIGCAAAAAGKHVLCEKPLGRNPSEVQDLVMAADSNGVCLRAGYNHRFHPSIMAMHQAVEDGRLGNLDFIRGHYGHGGR</sequence>
<name>A0A382NIY5_9ZZZZ</name>
<dbReference type="InterPro" id="IPR000683">
    <property type="entry name" value="Gfo/Idh/MocA-like_OxRdtase_N"/>
</dbReference>
<dbReference type="GO" id="GO:0000166">
    <property type="term" value="F:nucleotide binding"/>
    <property type="evidence" value="ECO:0007669"/>
    <property type="project" value="InterPro"/>
</dbReference>
<accession>A0A382NIY5</accession>
<gene>
    <name evidence="3" type="ORF">METZ01_LOCUS313494</name>
</gene>
<dbReference type="SUPFAM" id="SSF51735">
    <property type="entry name" value="NAD(P)-binding Rossmann-fold domains"/>
    <property type="match status" value="1"/>
</dbReference>
<feature type="domain" description="Gfo/Idh/MocA-like oxidoreductase N-terminal" evidence="2">
    <location>
        <begin position="4"/>
        <end position="121"/>
    </location>
</feature>
<dbReference type="EMBL" id="UINC01100521">
    <property type="protein sequence ID" value="SVC60640.1"/>
    <property type="molecule type" value="Genomic_DNA"/>
</dbReference>
<dbReference type="Gene3D" id="3.40.50.720">
    <property type="entry name" value="NAD(P)-binding Rossmann-like Domain"/>
    <property type="match status" value="1"/>
</dbReference>
<dbReference type="PANTHER" id="PTHR43818:SF11">
    <property type="entry name" value="BCDNA.GH03377"/>
    <property type="match status" value="1"/>
</dbReference>
<dbReference type="AlphaFoldDB" id="A0A382NIY5"/>